<dbReference type="Proteomes" id="UP000285624">
    <property type="component" value="Unassembled WGS sequence"/>
</dbReference>
<dbReference type="EMBL" id="MBDN02000079">
    <property type="protein sequence ID" value="RLN81462.1"/>
    <property type="molecule type" value="Genomic_DNA"/>
</dbReference>
<name>A0A3R7HYA1_9STRA</name>
<dbReference type="AlphaFoldDB" id="A0A3R7HYA1"/>
<dbReference type="EMBL" id="MAYM02002182">
    <property type="protein sequence ID" value="RLN02599.1"/>
    <property type="molecule type" value="Genomic_DNA"/>
</dbReference>
<reference evidence="3 4" key="1">
    <citation type="submission" date="2018-07" db="EMBL/GenBank/DDBJ databases">
        <title>Genome sequencing of oomycete isolates from Chile give support for New Zealand origin for Phytophthora kernoviae and make available the first Nothophytophthora sp. genome.</title>
        <authorList>
            <person name="Studholme D.J."/>
            <person name="Sanfuentes E."/>
            <person name="Panda P."/>
            <person name="Hill R."/>
            <person name="Sambles C."/>
            <person name="Grant M."/>
            <person name="Williams N.M."/>
            <person name="Mcdougal R.L."/>
        </authorList>
    </citation>
    <scope>NUCLEOTIDE SEQUENCE [LARGE SCALE GENOMIC DNA]</scope>
    <source>
        <strain evidence="1">Chile2</strain>
        <strain evidence="2">Chile4</strain>
    </source>
</reference>
<evidence type="ECO:0000313" key="3">
    <source>
        <dbReference type="Proteomes" id="UP000285624"/>
    </source>
</evidence>
<protein>
    <submittedName>
        <fullName evidence="2">Uncharacterized protein</fullName>
    </submittedName>
</protein>
<sequence length="182" mass="19551">RKEELDGSTVEESVDASVKVEASVADVGERPVVDEEECLTADKAYENLVSGDNGTELSTGGTGAIIDGEALEAQEAMSTVVNPAYDAMQEELLVIPSDDDEETLPAVLETVDAMETSSAIDQEAPTDKGFVAELNPRVKSIREIDFSYDTEAEEEIAFMEELEDPDEVLRMAEQVAAATLDA</sequence>
<proteinExistence type="predicted"/>
<gene>
    <name evidence="1" type="ORF">BBI17_003410</name>
    <name evidence="2" type="ORF">BBO99_00003686</name>
</gene>
<organism evidence="2 3">
    <name type="scientific">Phytophthora kernoviae</name>
    <dbReference type="NCBI Taxonomy" id="325452"/>
    <lineage>
        <taxon>Eukaryota</taxon>
        <taxon>Sar</taxon>
        <taxon>Stramenopiles</taxon>
        <taxon>Oomycota</taxon>
        <taxon>Peronosporomycetes</taxon>
        <taxon>Peronosporales</taxon>
        <taxon>Peronosporaceae</taxon>
        <taxon>Phytophthora</taxon>
    </lineage>
</organism>
<comment type="caution">
    <text evidence="2">The sequence shown here is derived from an EMBL/GenBank/DDBJ whole genome shotgun (WGS) entry which is preliminary data.</text>
</comment>
<dbReference type="Proteomes" id="UP000285883">
    <property type="component" value="Unassembled WGS sequence"/>
</dbReference>
<evidence type="ECO:0000313" key="4">
    <source>
        <dbReference type="Proteomes" id="UP000285883"/>
    </source>
</evidence>
<evidence type="ECO:0000313" key="1">
    <source>
        <dbReference type="EMBL" id="RLN02599.1"/>
    </source>
</evidence>
<accession>A0A3R7HYA1</accession>
<keyword evidence="3" id="KW-1185">Reference proteome</keyword>
<evidence type="ECO:0000313" key="2">
    <source>
        <dbReference type="EMBL" id="RLN81462.1"/>
    </source>
</evidence>
<feature type="non-terminal residue" evidence="2">
    <location>
        <position position="1"/>
    </location>
</feature>